<reference evidence="3" key="1">
    <citation type="journal article" date="2008" name="Insect Biochem. Mol. Biol.">
        <title>The genome of a lepidopteran model insect, the silkworm Bombyx mori.</title>
        <authorList>
            <consortium name="International Silkworm Genome Consortium"/>
        </authorList>
    </citation>
    <scope>NUCLEOTIDE SEQUENCE [LARGE SCALE GENOMIC DNA]</scope>
    <source>
        <strain evidence="3">p50T</strain>
    </source>
</reference>
<feature type="domain" description="DUF5641" evidence="1">
    <location>
        <begin position="224"/>
        <end position="280"/>
    </location>
</feature>
<evidence type="ECO:0000313" key="2">
    <source>
        <dbReference type="EnsemblMetazoa" id="XP_037871212.1"/>
    </source>
</evidence>
<evidence type="ECO:0000313" key="3">
    <source>
        <dbReference type="Proteomes" id="UP000005204"/>
    </source>
</evidence>
<dbReference type="Pfam" id="PF18701">
    <property type="entry name" value="DUF5641"/>
    <property type="match status" value="1"/>
</dbReference>
<reference evidence="2" key="2">
    <citation type="submission" date="2022-06" db="UniProtKB">
        <authorList>
            <consortium name="EnsemblMetazoa"/>
        </authorList>
    </citation>
    <scope>IDENTIFICATION</scope>
    <source>
        <strain evidence="2">p50T (Dazao)</strain>
    </source>
</reference>
<dbReference type="InterPro" id="IPR040676">
    <property type="entry name" value="DUF5641"/>
</dbReference>
<keyword evidence="3" id="KW-1185">Reference proteome</keyword>
<protein>
    <recommendedName>
        <fullName evidence="1">DUF5641 domain-containing protein</fullName>
    </recommendedName>
</protein>
<dbReference type="SUPFAM" id="SSF53098">
    <property type="entry name" value="Ribonuclease H-like"/>
    <property type="match status" value="1"/>
</dbReference>
<dbReference type="InterPro" id="IPR036397">
    <property type="entry name" value="RNaseH_sf"/>
</dbReference>
<name>A0A8R2QZH3_BOMMO</name>
<dbReference type="InterPro" id="IPR012337">
    <property type="entry name" value="RNaseH-like_sf"/>
</dbReference>
<proteinExistence type="predicted"/>
<dbReference type="EnsemblMetazoa" id="XM_038015284.1">
    <property type="protein sequence ID" value="XP_037871212.1"/>
    <property type="gene ID" value="LOC119629465"/>
</dbReference>
<accession>A0A8R2QZH3</accession>
<dbReference type="Gene3D" id="3.30.420.10">
    <property type="entry name" value="Ribonuclease H-like superfamily/Ribonuclease H"/>
    <property type="match status" value="1"/>
</dbReference>
<organism evidence="2 3">
    <name type="scientific">Bombyx mori</name>
    <name type="common">Silk moth</name>
    <dbReference type="NCBI Taxonomy" id="7091"/>
    <lineage>
        <taxon>Eukaryota</taxon>
        <taxon>Metazoa</taxon>
        <taxon>Ecdysozoa</taxon>
        <taxon>Arthropoda</taxon>
        <taxon>Hexapoda</taxon>
        <taxon>Insecta</taxon>
        <taxon>Pterygota</taxon>
        <taxon>Neoptera</taxon>
        <taxon>Endopterygota</taxon>
        <taxon>Lepidoptera</taxon>
        <taxon>Glossata</taxon>
        <taxon>Ditrysia</taxon>
        <taxon>Bombycoidea</taxon>
        <taxon>Bombycidae</taxon>
        <taxon>Bombycinae</taxon>
        <taxon>Bombyx</taxon>
    </lineage>
</organism>
<dbReference type="Proteomes" id="UP000005204">
    <property type="component" value="Unassembled WGS sequence"/>
</dbReference>
<dbReference type="PANTHER" id="PTHR47331">
    <property type="entry name" value="PHD-TYPE DOMAIN-CONTAINING PROTEIN"/>
    <property type="match status" value="1"/>
</dbReference>
<evidence type="ECO:0000259" key="1">
    <source>
        <dbReference type="Pfam" id="PF18701"/>
    </source>
</evidence>
<dbReference type="AlphaFoldDB" id="A0A8R2QZH3"/>
<dbReference type="GO" id="GO:0003676">
    <property type="term" value="F:nucleic acid binding"/>
    <property type="evidence" value="ECO:0007669"/>
    <property type="project" value="InterPro"/>
</dbReference>
<sequence>MGSLPPDRVNISRAFQKVGIDFAGPISIKQSRIRRALITKGYICVFVCFSTKAIHLELVSSLTTAAFLACFKRFVSRRGLPSDVYCDNASTFKEAKSQLDELYRLQNSTDHRRQVQSHAAQQCINFHFIPCYSPVFGGLWEAAVKSTKFHPKRVILKALLTFEELCTVLYEIESILNSRPLTPLSTDINDYSYLTPGHFLIGTALNALPQKDVLDTPLNRLSFWNICCNMYQNYWKVWTKSYLNVLQSRPKWRDTVDNIKIGSLVILKEDNTPHFIGQWPESLMFSQGLIIM</sequence>